<protein>
    <submittedName>
        <fullName evidence="2">Uncharacterized protein</fullName>
    </submittedName>
</protein>
<evidence type="ECO:0000313" key="2">
    <source>
        <dbReference type="EMBL" id="KAK4188727.1"/>
    </source>
</evidence>
<comment type="caution">
    <text evidence="2">The sequence shown here is derived from an EMBL/GenBank/DDBJ whole genome shotgun (WGS) entry which is preliminary data.</text>
</comment>
<name>A0AAN6WZA6_9PEZI</name>
<accession>A0AAN6WZA6</accession>
<reference evidence="2" key="1">
    <citation type="journal article" date="2023" name="Mol. Phylogenet. Evol.">
        <title>Genome-scale phylogeny and comparative genomics of the fungal order Sordariales.</title>
        <authorList>
            <person name="Hensen N."/>
            <person name="Bonometti L."/>
            <person name="Westerberg I."/>
            <person name="Brannstrom I.O."/>
            <person name="Guillou S."/>
            <person name="Cros-Aarteil S."/>
            <person name="Calhoun S."/>
            <person name="Haridas S."/>
            <person name="Kuo A."/>
            <person name="Mondo S."/>
            <person name="Pangilinan J."/>
            <person name="Riley R."/>
            <person name="LaButti K."/>
            <person name="Andreopoulos B."/>
            <person name="Lipzen A."/>
            <person name="Chen C."/>
            <person name="Yan M."/>
            <person name="Daum C."/>
            <person name="Ng V."/>
            <person name="Clum A."/>
            <person name="Steindorff A."/>
            <person name="Ohm R.A."/>
            <person name="Martin F."/>
            <person name="Silar P."/>
            <person name="Natvig D.O."/>
            <person name="Lalanne C."/>
            <person name="Gautier V."/>
            <person name="Ament-Velasquez S.L."/>
            <person name="Kruys A."/>
            <person name="Hutchinson M.I."/>
            <person name="Powell A.J."/>
            <person name="Barry K."/>
            <person name="Miller A.N."/>
            <person name="Grigoriev I.V."/>
            <person name="Debuchy R."/>
            <person name="Gladieux P."/>
            <person name="Hiltunen Thoren M."/>
            <person name="Johannesson H."/>
        </authorList>
    </citation>
    <scope>NUCLEOTIDE SEQUENCE</scope>
    <source>
        <strain evidence="2">PSN309</strain>
    </source>
</reference>
<dbReference type="EMBL" id="MU864384">
    <property type="protein sequence ID" value="KAK4188727.1"/>
    <property type="molecule type" value="Genomic_DNA"/>
</dbReference>
<gene>
    <name evidence="2" type="ORF">QBC35DRAFT_548613</name>
</gene>
<dbReference type="AlphaFoldDB" id="A0AAN6WZA6"/>
<reference evidence="2" key="2">
    <citation type="submission" date="2023-05" db="EMBL/GenBank/DDBJ databases">
        <authorList>
            <consortium name="Lawrence Berkeley National Laboratory"/>
            <person name="Steindorff A."/>
            <person name="Hensen N."/>
            <person name="Bonometti L."/>
            <person name="Westerberg I."/>
            <person name="Brannstrom I.O."/>
            <person name="Guillou S."/>
            <person name="Cros-Aarteil S."/>
            <person name="Calhoun S."/>
            <person name="Haridas S."/>
            <person name="Kuo A."/>
            <person name="Mondo S."/>
            <person name="Pangilinan J."/>
            <person name="Riley R."/>
            <person name="Labutti K."/>
            <person name="Andreopoulos B."/>
            <person name="Lipzen A."/>
            <person name="Chen C."/>
            <person name="Yanf M."/>
            <person name="Daum C."/>
            <person name="Ng V."/>
            <person name="Clum A."/>
            <person name="Ohm R."/>
            <person name="Martin F."/>
            <person name="Silar P."/>
            <person name="Natvig D."/>
            <person name="Lalanne C."/>
            <person name="Gautier V."/>
            <person name="Ament-Velasquez S.L."/>
            <person name="Kruys A."/>
            <person name="Hutchinson M.I."/>
            <person name="Powell A.J."/>
            <person name="Barry K."/>
            <person name="Miller A.N."/>
            <person name="Grigoriev I.V."/>
            <person name="Debuchy R."/>
            <person name="Gladieux P."/>
            <person name="Thoren M.H."/>
            <person name="Johannesson H."/>
        </authorList>
    </citation>
    <scope>NUCLEOTIDE SEQUENCE</scope>
    <source>
        <strain evidence="2">PSN309</strain>
    </source>
</reference>
<sequence>MGFKFLPRPPQQDQRPWEERDVAFLKKKSTLPPTPRGQMTDIPEEATSHPVVILEISPDGNRALVTTVSAYGSAYGSTRMPWQNRRRDADYRAFLGSPLPPQPSGSSRAGSSKKREFLKLEAGCGSFAFPERSWVNAKSVWCVPIAALGDYHKAELGAGADCLRLTESSLRDLSSHVKQVAKVYQQQSGKLKDKEKASF</sequence>
<proteinExistence type="predicted"/>
<evidence type="ECO:0000313" key="3">
    <source>
        <dbReference type="Proteomes" id="UP001302126"/>
    </source>
</evidence>
<feature type="region of interest" description="Disordered" evidence="1">
    <location>
        <begin position="25"/>
        <end position="46"/>
    </location>
</feature>
<keyword evidence="3" id="KW-1185">Reference proteome</keyword>
<organism evidence="2 3">
    <name type="scientific">Podospora australis</name>
    <dbReference type="NCBI Taxonomy" id="1536484"/>
    <lineage>
        <taxon>Eukaryota</taxon>
        <taxon>Fungi</taxon>
        <taxon>Dikarya</taxon>
        <taxon>Ascomycota</taxon>
        <taxon>Pezizomycotina</taxon>
        <taxon>Sordariomycetes</taxon>
        <taxon>Sordariomycetidae</taxon>
        <taxon>Sordariales</taxon>
        <taxon>Podosporaceae</taxon>
        <taxon>Podospora</taxon>
    </lineage>
</organism>
<dbReference type="Proteomes" id="UP001302126">
    <property type="component" value="Unassembled WGS sequence"/>
</dbReference>
<evidence type="ECO:0000256" key="1">
    <source>
        <dbReference type="SAM" id="MobiDB-lite"/>
    </source>
</evidence>